<dbReference type="EMBL" id="CAFAAV010000365">
    <property type="protein sequence ID" value="CAB4836080.1"/>
    <property type="molecule type" value="Genomic_DNA"/>
</dbReference>
<evidence type="ECO:0000313" key="7">
    <source>
        <dbReference type="EMBL" id="CAB4940630.1"/>
    </source>
</evidence>
<dbReference type="EMBL" id="CAFBIY010000150">
    <property type="protein sequence ID" value="CAB4852738.1"/>
    <property type="molecule type" value="Genomic_DNA"/>
</dbReference>
<accession>A0A6J6RYJ0</accession>
<dbReference type="Pfam" id="PF12697">
    <property type="entry name" value="Abhydrolase_6"/>
    <property type="match status" value="1"/>
</dbReference>
<dbReference type="EMBL" id="CAFBMT010000012">
    <property type="protein sequence ID" value="CAB4940630.1"/>
    <property type="molecule type" value="Genomic_DNA"/>
</dbReference>
<dbReference type="AlphaFoldDB" id="A0A6J6RYJ0"/>
<dbReference type="EMBL" id="CAEZYF010000011">
    <property type="protein sequence ID" value="CAB4727536.1"/>
    <property type="molecule type" value="Genomic_DNA"/>
</dbReference>
<dbReference type="InterPro" id="IPR029058">
    <property type="entry name" value="AB_hydrolase_fold"/>
</dbReference>
<sequence length="263" mass="28783">MTRHPQGYAAPIHAEEAGDPQHPLIALVHGAMDRSAGMLRLSRRLDHDLRVLRYDRRGYGRSVPHPGPFDMAAQVGDLVALLAGRPAVVIGHSYGGNVALAAAARHPELVRGVAIYETPLSWEPWWSGASTGALAVERATDPAEAAEDFMRRVIGDERWEGLPERTRAIRRTEGLAMVSELADLRSQRPWDPGEINVPVWLGYGSDALPQHRRGMPYAASLIAGAHLVELEGCGHMAPNTHPEMFRHLLVDPLLDELGLLRVG</sequence>
<organism evidence="4">
    <name type="scientific">freshwater metagenome</name>
    <dbReference type="NCBI Taxonomy" id="449393"/>
    <lineage>
        <taxon>unclassified sequences</taxon>
        <taxon>metagenomes</taxon>
        <taxon>ecological metagenomes</taxon>
    </lineage>
</organism>
<dbReference type="InterPro" id="IPR000073">
    <property type="entry name" value="AB_hydrolase_1"/>
</dbReference>
<keyword evidence="1" id="KW-0378">Hydrolase</keyword>
<evidence type="ECO:0000313" key="5">
    <source>
        <dbReference type="EMBL" id="CAB4836080.1"/>
    </source>
</evidence>
<reference evidence="4" key="1">
    <citation type="submission" date="2020-05" db="EMBL/GenBank/DDBJ databases">
        <authorList>
            <person name="Chiriac C."/>
            <person name="Salcher M."/>
            <person name="Ghai R."/>
            <person name="Kavagutti S V."/>
        </authorList>
    </citation>
    <scope>NUCLEOTIDE SEQUENCE</scope>
</reference>
<evidence type="ECO:0000256" key="1">
    <source>
        <dbReference type="ARBA" id="ARBA00022801"/>
    </source>
</evidence>
<dbReference type="InterPro" id="IPR050266">
    <property type="entry name" value="AB_hydrolase_sf"/>
</dbReference>
<feature type="domain" description="AB hydrolase-1" evidence="2">
    <location>
        <begin position="27"/>
        <end position="245"/>
    </location>
</feature>
<evidence type="ECO:0000259" key="2">
    <source>
        <dbReference type="Pfam" id="PF12697"/>
    </source>
</evidence>
<dbReference type="GO" id="GO:0016787">
    <property type="term" value="F:hydrolase activity"/>
    <property type="evidence" value="ECO:0007669"/>
    <property type="project" value="UniProtKB-KW"/>
</dbReference>
<dbReference type="PRINTS" id="PR00111">
    <property type="entry name" value="ABHYDROLASE"/>
</dbReference>
<dbReference type="PANTHER" id="PTHR43798:SF31">
    <property type="entry name" value="AB HYDROLASE SUPERFAMILY PROTEIN YCLE"/>
    <property type="match status" value="1"/>
</dbReference>
<evidence type="ECO:0000313" key="6">
    <source>
        <dbReference type="EMBL" id="CAB4852738.1"/>
    </source>
</evidence>
<dbReference type="PANTHER" id="PTHR43798">
    <property type="entry name" value="MONOACYLGLYCEROL LIPASE"/>
    <property type="match status" value="1"/>
</dbReference>
<dbReference type="Gene3D" id="3.40.50.1820">
    <property type="entry name" value="alpha/beta hydrolase"/>
    <property type="match status" value="1"/>
</dbReference>
<dbReference type="SUPFAM" id="SSF53474">
    <property type="entry name" value="alpha/beta-Hydrolases"/>
    <property type="match status" value="1"/>
</dbReference>
<proteinExistence type="predicted"/>
<evidence type="ECO:0000313" key="4">
    <source>
        <dbReference type="EMBL" id="CAB4727536.1"/>
    </source>
</evidence>
<dbReference type="EMBL" id="CAESGF010000014">
    <property type="protein sequence ID" value="CAB4364507.1"/>
    <property type="molecule type" value="Genomic_DNA"/>
</dbReference>
<name>A0A6J6RYJ0_9ZZZZ</name>
<dbReference type="GO" id="GO:0016020">
    <property type="term" value="C:membrane"/>
    <property type="evidence" value="ECO:0007669"/>
    <property type="project" value="TreeGrafter"/>
</dbReference>
<evidence type="ECO:0000313" key="3">
    <source>
        <dbReference type="EMBL" id="CAB4364507.1"/>
    </source>
</evidence>
<gene>
    <name evidence="4" type="ORF">UFOPK2656_01882</name>
    <name evidence="5" type="ORF">UFOPK3099_02995</name>
    <name evidence="6" type="ORF">UFOPK3267_02260</name>
    <name evidence="7" type="ORF">UFOPK3651_02142</name>
    <name evidence="3" type="ORF">UFOPK4189_02268</name>
</gene>
<protein>
    <submittedName>
        <fullName evidence="4">Unannotated protein</fullName>
    </submittedName>
</protein>